<feature type="repeat" description="ANK" evidence="3">
    <location>
        <begin position="65"/>
        <end position="97"/>
    </location>
</feature>
<dbReference type="SUPFAM" id="SSF48403">
    <property type="entry name" value="Ankyrin repeat"/>
    <property type="match status" value="1"/>
</dbReference>
<dbReference type="PANTHER" id="PTHR24171:SF10">
    <property type="entry name" value="ANKYRIN REPEAT DOMAIN-CONTAINING PROTEIN 29-LIKE"/>
    <property type="match status" value="1"/>
</dbReference>
<evidence type="ECO:0000313" key="5">
    <source>
        <dbReference type="Proteomes" id="UP001305647"/>
    </source>
</evidence>
<dbReference type="EMBL" id="MU863625">
    <property type="protein sequence ID" value="KAK4105162.1"/>
    <property type="molecule type" value="Genomic_DNA"/>
</dbReference>
<evidence type="ECO:0000256" key="2">
    <source>
        <dbReference type="ARBA" id="ARBA00023043"/>
    </source>
</evidence>
<gene>
    <name evidence="4" type="ORF">N658DRAFT_388444</name>
</gene>
<proteinExistence type="predicted"/>
<feature type="repeat" description="ANK" evidence="3">
    <location>
        <begin position="1"/>
        <end position="24"/>
    </location>
</feature>
<name>A0AAN6T5W2_9PEZI</name>
<feature type="repeat" description="ANK" evidence="3">
    <location>
        <begin position="100"/>
        <end position="128"/>
    </location>
</feature>
<dbReference type="PROSITE" id="PS50088">
    <property type="entry name" value="ANK_REPEAT"/>
    <property type="match status" value="3"/>
</dbReference>
<organism evidence="4 5">
    <name type="scientific">Parathielavia hyrcaniae</name>
    <dbReference type="NCBI Taxonomy" id="113614"/>
    <lineage>
        <taxon>Eukaryota</taxon>
        <taxon>Fungi</taxon>
        <taxon>Dikarya</taxon>
        <taxon>Ascomycota</taxon>
        <taxon>Pezizomycotina</taxon>
        <taxon>Sordariomycetes</taxon>
        <taxon>Sordariomycetidae</taxon>
        <taxon>Sordariales</taxon>
        <taxon>Chaetomiaceae</taxon>
        <taxon>Parathielavia</taxon>
    </lineage>
</organism>
<reference evidence="4" key="2">
    <citation type="submission" date="2023-05" db="EMBL/GenBank/DDBJ databases">
        <authorList>
            <consortium name="Lawrence Berkeley National Laboratory"/>
            <person name="Steindorff A."/>
            <person name="Hensen N."/>
            <person name="Bonometti L."/>
            <person name="Westerberg I."/>
            <person name="Brannstrom I.O."/>
            <person name="Guillou S."/>
            <person name="Cros-Aarteil S."/>
            <person name="Calhoun S."/>
            <person name="Haridas S."/>
            <person name="Kuo A."/>
            <person name="Mondo S."/>
            <person name="Pangilinan J."/>
            <person name="Riley R."/>
            <person name="Labutti K."/>
            <person name="Andreopoulos B."/>
            <person name="Lipzen A."/>
            <person name="Chen C."/>
            <person name="Yanf M."/>
            <person name="Daum C."/>
            <person name="Ng V."/>
            <person name="Clum A."/>
            <person name="Ohm R."/>
            <person name="Martin F."/>
            <person name="Silar P."/>
            <person name="Natvig D."/>
            <person name="Lalanne C."/>
            <person name="Gautier V."/>
            <person name="Ament-Velasquez S.L."/>
            <person name="Kruys A."/>
            <person name="Hutchinson M.I."/>
            <person name="Powell A.J."/>
            <person name="Barry K."/>
            <person name="Miller A.N."/>
            <person name="Grigoriev I.V."/>
            <person name="Debuchy R."/>
            <person name="Gladieux P."/>
            <person name="Thoren M.H."/>
            <person name="Johannesson H."/>
        </authorList>
    </citation>
    <scope>NUCLEOTIDE SEQUENCE</scope>
    <source>
        <strain evidence="4">CBS 757.83</strain>
    </source>
</reference>
<keyword evidence="5" id="KW-1185">Reference proteome</keyword>
<evidence type="ECO:0000256" key="3">
    <source>
        <dbReference type="PROSITE-ProRule" id="PRU00023"/>
    </source>
</evidence>
<reference evidence="4" key="1">
    <citation type="journal article" date="2023" name="Mol. Phylogenet. Evol.">
        <title>Genome-scale phylogeny and comparative genomics of the fungal order Sordariales.</title>
        <authorList>
            <person name="Hensen N."/>
            <person name="Bonometti L."/>
            <person name="Westerberg I."/>
            <person name="Brannstrom I.O."/>
            <person name="Guillou S."/>
            <person name="Cros-Aarteil S."/>
            <person name="Calhoun S."/>
            <person name="Haridas S."/>
            <person name="Kuo A."/>
            <person name="Mondo S."/>
            <person name="Pangilinan J."/>
            <person name="Riley R."/>
            <person name="LaButti K."/>
            <person name="Andreopoulos B."/>
            <person name="Lipzen A."/>
            <person name="Chen C."/>
            <person name="Yan M."/>
            <person name="Daum C."/>
            <person name="Ng V."/>
            <person name="Clum A."/>
            <person name="Steindorff A."/>
            <person name="Ohm R.A."/>
            <person name="Martin F."/>
            <person name="Silar P."/>
            <person name="Natvig D.O."/>
            <person name="Lalanne C."/>
            <person name="Gautier V."/>
            <person name="Ament-Velasquez S.L."/>
            <person name="Kruys A."/>
            <person name="Hutchinson M.I."/>
            <person name="Powell A.J."/>
            <person name="Barry K."/>
            <person name="Miller A.N."/>
            <person name="Grigoriev I.V."/>
            <person name="Debuchy R."/>
            <person name="Gladieux P."/>
            <person name="Hiltunen Thoren M."/>
            <person name="Johannesson H."/>
        </authorList>
    </citation>
    <scope>NUCLEOTIDE SEQUENCE</scope>
    <source>
        <strain evidence="4">CBS 757.83</strain>
    </source>
</reference>
<dbReference type="AlphaFoldDB" id="A0AAN6T5W2"/>
<dbReference type="PANTHER" id="PTHR24171">
    <property type="entry name" value="ANKYRIN REPEAT DOMAIN-CONTAINING PROTEIN 39-RELATED"/>
    <property type="match status" value="1"/>
</dbReference>
<keyword evidence="2 3" id="KW-0040">ANK repeat</keyword>
<feature type="non-terminal residue" evidence="4">
    <location>
        <position position="128"/>
    </location>
</feature>
<protein>
    <submittedName>
        <fullName evidence="4">Ankyrin</fullName>
    </submittedName>
</protein>
<keyword evidence="1" id="KW-0677">Repeat</keyword>
<comment type="caution">
    <text evidence="4">The sequence shown here is derived from an EMBL/GenBank/DDBJ whole genome shotgun (WGS) entry which is preliminary data.</text>
</comment>
<dbReference type="Proteomes" id="UP001305647">
    <property type="component" value="Unassembled WGS sequence"/>
</dbReference>
<dbReference type="InterPro" id="IPR036770">
    <property type="entry name" value="Ankyrin_rpt-contain_sf"/>
</dbReference>
<dbReference type="InterPro" id="IPR002110">
    <property type="entry name" value="Ankyrin_rpt"/>
</dbReference>
<accession>A0AAN6T5W2</accession>
<dbReference type="SMART" id="SM00248">
    <property type="entry name" value="ANK"/>
    <property type="match status" value="4"/>
</dbReference>
<dbReference type="Pfam" id="PF12796">
    <property type="entry name" value="Ank_2"/>
    <property type="match status" value="2"/>
</dbReference>
<dbReference type="Gene3D" id="1.25.40.20">
    <property type="entry name" value="Ankyrin repeat-containing domain"/>
    <property type="match status" value="1"/>
</dbReference>
<dbReference type="PROSITE" id="PS50297">
    <property type="entry name" value="ANK_REP_REGION"/>
    <property type="match status" value="3"/>
</dbReference>
<feature type="non-terminal residue" evidence="4">
    <location>
        <position position="1"/>
    </location>
</feature>
<evidence type="ECO:0000256" key="1">
    <source>
        <dbReference type="ARBA" id="ARBA00022737"/>
    </source>
</evidence>
<evidence type="ECO:0000313" key="4">
    <source>
        <dbReference type="EMBL" id="KAK4105162.1"/>
    </source>
</evidence>
<sequence length="128" mass="13671">DSPLYLATREGHIGTMKVLLSKGVADVPRPFHTLAVPLITASRWGCREGVQLLLDHGANINDVENNPDALVEASLRGHEKVVQLLLDHGADVNAKGGEVFGNNALQIAAGRGDYEIVKLLLEKGADVD</sequence>